<dbReference type="PANTHER" id="PTHR11610:SF185">
    <property type="entry name" value="LD47264P"/>
    <property type="match status" value="1"/>
</dbReference>
<evidence type="ECO:0000256" key="5">
    <source>
        <dbReference type="RuleBase" id="RU004262"/>
    </source>
</evidence>
<organism evidence="8">
    <name type="scientific">Darwinula stevensoni</name>
    <dbReference type="NCBI Taxonomy" id="69355"/>
    <lineage>
        <taxon>Eukaryota</taxon>
        <taxon>Metazoa</taxon>
        <taxon>Ecdysozoa</taxon>
        <taxon>Arthropoda</taxon>
        <taxon>Crustacea</taxon>
        <taxon>Oligostraca</taxon>
        <taxon>Ostracoda</taxon>
        <taxon>Podocopa</taxon>
        <taxon>Podocopida</taxon>
        <taxon>Darwinulocopina</taxon>
        <taxon>Darwinuloidea</taxon>
        <taxon>Darwinulidae</taxon>
        <taxon>Darwinula</taxon>
    </lineage>
</organism>
<dbReference type="InterPro" id="IPR002331">
    <property type="entry name" value="Lipase_panc"/>
</dbReference>
<dbReference type="EMBL" id="LR901665">
    <property type="protein sequence ID" value="CAD7249117.1"/>
    <property type="molecule type" value="Genomic_DNA"/>
</dbReference>
<evidence type="ECO:0000256" key="3">
    <source>
        <dbReference type="ARBA" id="ARBA00022525"/>
    </source>
</evidence>
<comment type="subcellular location">
    <subcellularLocation>
        <location evidence="1">Secreted</location>
    </subcellularLocation>
</comment>
<sequence>MPLNIPVLVVNYLLSVMSDASWQKLVDSYMKVEIASVDDVLDPDALPSGASSVGSCQFPIANWYYWLNVGWSGTDFDRFPILCAGRRDGKECHPPYGCFSTAFPWRSAQRPEALFPEPPEVIRPVFCLYTRRNPTECYRLRTNETQRLEESPFDPGHPVTLLTHGYLEHGRKPWLMRLTKELLKAKEQNVVVLSWLGGSGPPHAQGEANIRLLGVMAAHFLAFLAVRLTFFGEGKRSREAGTRMEEVHVVGHSMGAHLASYIGSTLKVFGLGKLGRITGLDPGSHHFEYADPRVRLDPEDALFVGVRRILCVVTGLGTLQPLGHLDFYPNSGARMPGCGLSLQDAFRRETGSVLNVLTRFVVCSHLKAYDYFIESVNSPCPMLALQCSNWVEFTELLLKSGQRFLVPTPDIGEIQEILVELELGGTVRNSTTRRFLSQPRIIIDRVIVQTLEHRATTCCERTRVKRVAAFQPLPEESEATTRCADGSLNAIARRADDESSRADDESSRADDESSRADDESSRADDESSRAEVVTGVRHASVTVDDDGSVSLKRVT</sequence>
<dbReference type="EMBL" id="CAJPEV010002148">
    <property type="protein sequence ID" value="CAG0895853.1"/>
    <property type="molecule type" value="Genomic_DNA"/>
</dbReference>
<dbReference type="InterPro" id="IPR013818">
    <property type="entry name" value="Lipase"/>
</dbReference>
<dbReference type="GO" id="GO:0005615">
    <property type="term" value="C:extracellular space"/>
    <property type="evidence" value="ECO:0007669"/>
    <property type="project" value="TreeGrafter"/>
</dbReference>
<evidence type="ECO:0000256" key="1">
    <source>
        <dbReference type="ARBA" id="ARBA00004613"/>
    </source>
</evidence>
<dbReference type="Gene3D" id="3.40.50.1820">
    <property type="entry name" value="alpha/beta hydrolase"/>
    <property type="match status" value="1"/>
</dbReference>
<comment type="similarity">
    <text evidence="2 5">Belongs to the AB hydrolase superfamily. Lipase family.</text>
</comment>
<evidence type="ECO:0000313" key="8">
    <source>
        <dbReference type="EMBL" id="CAD7249117.1"/>
    </source>
</evidence>
<reference evidence="8" key="1">
    <citation type="submission" date="2020-11" db="EMBL/GenBank/DDBJ databases">
        <authorList>
            <person name="Tran Van P."/>
        </authorList>
    </citation>
    <scope>NUCLEOTIDE SEQUENCE</scope>
</reference>
<keyword evidence="9" id="KW-1185">Reference proteome</keyword>
<evidence type="ECO:0000259" key="7">
    <source>
        <dbReference type="Pfam" id="PF00151"/>
    </source>
</evidence>
<evidence type="ECO:0000256" key="2">
    <source>
        <dbReference type="ARBA" id="ARBA00010701"/>
    </source>
</evidence>
<proteinExistence type="inferred from homology"/>
<dbReference type="GO" id="GO:0004806">
    <property type="term" value="F:triacylglycerol lipase activity"/>
    <property type="evidence" value="ECO:0007669"/>
    <property type="project" value="InterPro"/>
</dbReference>
<dbReference type="AlphaFoldDB" id="A0A7R9A6W4"/>
<name>A0A7R9A6W4_9CRUS</name>
<evidence type="ECO:0000313" key="9">
    <source>
        <dbReference type="Proteomes" id="UP000677054"/>
    </source>
</evidence>
<gene>
    <name evidence="8" type="ORF">DSTB1V02_LOCUS8918</name>
</gene>
<accession>A0A7R9A6W4</accession>
<dbReference type="Pfam" id="PF00151">
    <property type="entry name" value="Lipase"/>
    <property type="match status" value="1"/>
</dbReference>
<evidence type="ECO:0000256" key="4">
    <source>
        <dbReference type="ARBA" id="ARBA00023157"/>
    </source>
</evidence>
<dbReference type="SUPFAM" id="SSF53474">
    <property type="entry name" value="alpha/beta-Hydrolases"/>
    <property type="match status" value="1"/>
</dbReference>
<protein>
    <recommendedName>
        <fullName evidence="7">Lipase domain-containing protein</fullName>
    </recommendedName>
</protein>
<feature type="region of interest" description="Disordered" evidence="6">
    <location>
        <begin position="494"/>
        <end position="555"/>
    </location>
</feature>
<feature type="compositionally biased region" description="Basic and acidic residues" evidence="6">
    <location>
        <begin position="494"/>
        <end position="529"/>
    </location>
</feature>
<dbReference type="Proteomes" id="UP000677054">
    <property type="component" value="Unassembled WGS sequence"/>
</dbReference>
<dbReference type="InterPro" id="IPR000734">
    <property type="entry name" value="TAG_lipase"/>
</dbReference>
<dbReference type="InterPro" id="IPR029058">
    <property type="entry name" value="AB_hydrolase_fold"/>
</dbReference>
<keyword evidence="3" id="KW-0964">Secreted</keyword>
<evidence type="ECO:0000256" key="6">
    <source>
        <dbReference type="SAM" id="MobiDB-lite"/>
    </source>
</evidence>
<feature type="domain" description="Lipase" evidence="7">
    <location>
        <begin position="92"/>
        <end position="395"/>
    </location>
</feature>
<dbReference type="OrthoDB" id="199913at2759"/>
<dbReference type="PANTHER" id="PTHR11610">
    <property type="entry name" value="LIPASE"/>
    <property type="match status" value="1"/>
</dbReference>
<dbReference type="GO" id="GO:0016042">
    <property type="term" value="P:lipid catabolic process"/>
    <property type="evidence" value="ECO:0007669"/>
    <property type="project" value="TreeGrafter"/>
</dbReference>
<dbReference type="PRINTS" id="PR00823">
    <property type="entry name" value="PANCLIPASE"/>
</dbReference>
<keyword evidence="4" id="KW-1015">Disulfide bond</keyword>